<evidence type="ECO:0000256" key="1">
    <source>
        <dbReference type="SAM" id="SignalP"/>
    </source>
</evidence>
<reference evidence="2 3" key="1">
    <citation type="submission" date="2019-03" db="EMBL/GenBank/DDBJ databases">
        <title>Above-ground endophytic microbial communities from plants in different locations in the United States.</title>
        <authorList>
            <person name="Frank C."/>
        </authorList>
    </citation>
    <scope>NUCLEOTIDE SEQUENCE [LARGE SCALE GENOMIC DNA]</scope>
    <source>
        <strain evidence="2 3">LP_13_YM</strain>
    </source>
</reference>
<dbReference type="Proteomes" id="UP000295645">
    <property type="component" value="Unassembled WGS sequence"/>
</dbReference>
<evidence type="ECO:0000313" key="3">
    <source>
        <dbReference type="Proteomes" id="UP000295645"/>
    </source>
</evidence>
<keyword evidence="1" id="KW-0732">Signal</keyword>
<feature type="signal peptide" evidence="1">
    <location>
        <begin position="1"/>
        <end position="38"/>
    </location>
</feature>
<name>A0A4R3YND0_9GAMM</name>
<gene>
    <name evidence="2" type="ORF">EC912_10780</name>
</gene>
<protein>
    <recommendedName>
        <fullName evidence="4">Ig-like domain-containing protein</fullName>
    </recommendedName>
</protein>
<evidence type="ECO:0008006" key="4">
    <source>
        <dbReference type="Google" id="ProtNLM"/>
    </source>
</evidence>
<comment type="caution">
    <text evidence="2">The sequence shown here is derived from an EMBL/GenBank/DDBJ whole genome shotgun (WGS) entry which is preliminary data.</text>
</comment>
<sequence>MLMHRTMKGYFRSRFSFFFVATAGLLFAMLAVPASAHALSLAVCTGSHAATWSPGVTYATEGHTVTTDSQWTCVQLAAPVLTSASSHEQFTAQFSCGSLLTPAPATWTIKWADNVTSTFSFTSTVNAVDGNLVITALGNITNGRYAGKPANATFTLLNLGSTLNSQCSSSTGVTSASGLSTLIISL</sequence>
<feature type="chain" id="PRO_5020593470" description="Ig-like domain-containing protein" evidence="1">
    <location>
        <begin position="39"/>
        <end position="186"/>
    </location>
</feature>
<dbReference type="AlphaFoldDB" id="A0A4R3YND0"/>
<proteinExistence type="predicted"/>
<organism evidence="2 3">
    <name type="scientific">Luteibacter rhizovicinus</name>
    <dbReference type="NCBI Taxonomy" id="242606"/>
    <lineage>
        <taxon>Bacteria</taxon>
        <taxon>Pseudomonadati</taxon>
        <taxon>Pseudomonadota</taxon>
        <taxon>Gammaproteobacteria</taxon>
        <taxon>Lysobacterales</taxon>
        <taxon>Rhodanobacteraceae</taxon>
        <taxon>Luteibacter</taxon>
    </lineage>
</organism>
<dbReference type="EMBL" id="SMCS01000007">
    <property type="protein sequence ID" value="TCV92373.1"/>
    <property type="molecule type" value="Genomic_DNA"/>
</dbReference>
<accession>A0A4R3YND0</accession>
<keyword evidence="3" id="KW-1185">Reference proteome</keyword>
<evidence type="ECO:0000313" key="2">
    <source>
        <dbReference type="EMBL" id="TCV92373.1"/>
    </source>
</evidence>